<feature type="transmembrane region" description="Helical" evidence="8">
    <location>
        <begin position="7"/>
        <end position="28"/>
    </location>
</feature>
<comment type="caution">
    <text evidence="9">The sequence shown here is derived from an EMBL/GenBank/DDBJ whole genome shotgun (WGS) entry which is preliminary data.</text>
</comment>
<keyword evidence="3 8" id="KW-0812">Transmembrane</keyword>
<feature type="region of interest" description="Disordered" evidence="7">
    <location>
        <begin position="179"/>
        <end position="208"/>
    </location>
</feature>
<evidence type="ECO:0000256" key="8">
    <source>
        <dbReference type="SAM" id="Phobius"/>
    </source>
</evidence>
<organism evidence="9 10">
    <name type="scientific">Geosmithia morbida</name>
    <dbReference type="NCBI Taxonomy" id="1094350"/>
    <lineage>
        <taxon>Eukaryota</taxon>
        <taxon>Fungi</taxon>
        <taxon>Dikarya</taxon>
        <taxon>Ascomycota</taxon>
        <taxon>Pezizomycotina</taxon>
        <taxon>Sordariomycetes</taxon>
        <taxon>Hypocreomycetidae</taxon>
        <taxon>Hypocreales</taxon>
        <taxon>Bionectriaceae</taxon>
        <taxon>Geosmithia</taxon>
    </lineage>
</organism>
<evidence type="ECO:0000256" key="6">
    <source>
        <dbReference type="ARBA" id="ARBA00023136"/>
    </source>
</evidence>
<dbReference type="GO" id="GO:0000139">
    <property type="term" value="C:Golgi membrane"/>
    <property type="evidence" value="ECO:0007669"/>
    <property type="project" value="UniProtKB-SubCell"/>
</dbReference>
<comment type="subcellular location">
    <subcellularLocation>
        <location evidence="1">Endomembrane system</location>
        <topology evidence="1">Multi-pass membrane protein</topology>
    </subcellularLocation>
    <subcellularLocation>
        <location evidence="2">Golgi apparatus membrane</location>
    </subcellularLocation>
</comment>
<dbReference type="PANTHER" id="PTHR16133:SF0">
    <property type="entry name" value="ZINC_IRON REGULATED TRANSPORTER-RELATED PROTEIN 102B, ISOFORM E"/>
    <property type="match status" value="1"/>
</dbReference>
<feature type="transmembrane region" description="Helical" evidence="8">
    <location>
        <begin position="132"/>
        <end position="149"/>
    </location>
</feature>
<keyword evidence="10" id="KW-1185">Reference proteome</keyword>
<feature type="transmembrane region" description="Helical" evidence="8">
    <location>
        <begin position="258"/>
        <end position="282"/>
    </location>
</feature>
<dbReference type="GeneID" id="55972998"/>
<evidence type="ECO:0000313" key="9">
    <source>
        <dbReference type="EMBL" id="KAF4123225.1"/>
    </source>
</evidence>
<dbReference type="GO" id="GO:0006829">
    <property type="term" value="P:zinc ion transport"/>
    <property type="evidence" value="ECO:0007669"/>
    <property type="project" value="InterPro"/>
</dbReference>
<feature type="transmembrane region" description="Helical" evidence="8">
    <location>
        <begin position="231"/>
        <end position="252"/>
    </location>
</feature>
<keyword evidence="6 8" id="KW-0472">Membrane</keyword>
<proteinExistence type="predicted"/>
<protein>
    <submittedName>
        <fullName evidence="9">Solute carrier family 39 (Zinc transporter), member 9</fullName>
    </submittedName>
</protein>
<accession>A0A9P4YUV0</accession>
<evidence type="ECO:0000256" key="2">
    <source>
        <dbReference type="ARBA" id="ARBA00004394"/>
    </source>
</evidence>
<gene>
    <name evidence="9" type="ORF">GMORB2_6775</name>
</gene>
<keyword evidence="5" id="KW-0333">Golgi apparatus</keyword>
<evidence type="ECO:0000256" key="4">
    <source>
        <dbReference type="ARBA" id="ARBA00022989"/>
    </source>
</evidence>
<dbReference type="InterPro" id="IPR045891">
    <property type="entry name" value="ZIP9"/>
</dbReference>
<name>A0A9P4YUV0_9HYPO</name>
<evidence type="ECO:0000256" key="5">
    <source>
        <dbReference type="ARBA" id="ARBA00023034"/>
    </source>
</evidence>
<feature type="region of interest" description="Disordered" evidence="7">
    <location>
        <begin position="357"/>
        <end position="385"/>
    </location>
</feature>
<evidence type="ECO:0000256" key="3">
    <source>
        <dbReference type="ARBA" id="ARBA00022692"/>
    </source>
</evidence>
<dbReference type="PANTHER" id="PTHR16133">
    <property type="entry name" value="SOLUTE CARRIER FAMILY 39 ZINC TRANSPORTER , MEMBER 9-RELATED"/>
    <property type="match status" value="1"/>
</dbReference>
<dbReference type="Proteomes" id="UP000749293">
    <property type="component" value="Unassembled WGS sequence"/>
</dbReference>
<feature type="transmembrane region" description="Helical" evidence="8">
    <location>
        <begin position="294"/>
        <end position="312"/>
    </location>
</feature>
<sequence length="412" mass="42997">MSLTSSRLRLISSLGVGVLVGTSLIVIIPEGIGAASAPSTTSHIHRSRSVLAARNPGLDIRIDDLIPSVPAARISLAKTTTKVHDARQDEGQEVGGVGEELPHDDEEYDHHLQPAAGDGEEEEEEGHNELPSFQIGLSMTLGFVLMFLIDRIPRHAAQRMQSSTPQMHHVSLDSLGIGGGGGGGGVIPGSSSTSSNGGASGRGSGDLEADHMDGLLGQVASSAQRGSRHMATTLGLVIHAAADGIAMGASATSPDTKMSFVIFTAIMIHKAPAAFGLTSLLLRQGLSKRASRSHLVVFSLAAPVGAIATWFLVTLAEAGSSVVEGDGGASTYWTGLLLLFSGGTFLYVAMHAMQEESGPGSHGHHHHHHDGPILNGDGYAERKPTGPQMRETLMTVMGMFLPLLTQIGHHHH</sequence>
<dbReference type="RefSeq" id="XP_035321877.1">
    <property type="nucleotide sequence ID" value="XM_035468743.1"/>
</dbReference>
<evidence type="ECO:0000313" key="10">
    <source>
        <dbReference type="Proteomes" id="UP000749293"/>
    </source>
</evidence>
<dbReference type="InterPro" id="IPR003689">
    <property type="entry name" value="ZIP"/>
</dbReference>
<feature type="transmembrane region" description="Helical" evidence="8">
    <location>
        <begin position="332"/>
        <end position="350"/>
    </location>
</feature>
<dbReference type="AlphaFoldDB" id="A0A9P4YUV0"/>
<dbReference type="OrthoDB" id="19859at2759"/>
<dbReference type="Pfam" id="PF02535">
    <property type="entry name" value="Zip"/>
    <property type="match status" value="1"/>
</dbReference>
<feature type="region of interest" description="Disordered" evidence="7">
    <location>
        <begin position="82"/>
        <end position="129"/>
    </location>
</feature>
<evidence type="ECO:0000256" key="7">
    <source>
        <dbReference type="SAM" id="MobiDB-lite"/>
    </source>
</evidence>
<feature type="compositionally biased region" description="Low complexity" evidence="7">
    <location>
        <begin position="188"/>
        <end position="197"/>
    </location>
</feature>
<evidence type="ECO:0000256" key="1">
    <source>
        <dbReference type="ARBA" id="ARBA00004127"/>
    </source>
</evidence>
<dbReference type="GO" id="GO:0046873">
    <property type="term" value="F:metal ion transmembrane transporter activity"/>
    <property type="evidence" value="ECO:0007669"/>
    <property type="project" value="InterPro"/>
</dbReference>
<keyword evidence="4 8" id="KW-1133">Transmembrane helix</keyword>
<reference evidence="9" key="1">
    <citation type="submission" date="2020-03" db="EMBL/GenBank/DDBJ databases">
        <title>Site-based positive gene gene selection in Geosmithia morbida across the United States reveals a broad range of putative effectors and factors for local host and environmental adapation.</title>
        <authorList>
            <person name="Onufrak A."/>
            <person name="Murdoch R.W."/>
            <person name="Gazis R."/>
            <person name="Huff M."/>
            <person name="Staton M."/>
            <person name="Klingeman W."/>
            <person name="Hadziabdic D."/>
        </authorList>
    </citation>
    <scope>NUCLEOTIDE SEQUENCE</scope>
    <source>
        <strain evidence="9">1262</strain>
    </source>
</reference>
<dbReference type="EMBL" id="JAANYQ010000007">
    <property type="protein sequence ID" value="KAF4123225.1"/>
    <property type="molecule type" value="Genomic_DNA"/>
</dbReference>